<keyword evidence="3" id="KW-1185">Reference proteome</keyword>
<dbReference type="Proteomes" id="UP001257739">
    <property type="component" value="Unassembled WGS sequence"/>
</dbReference>
<keyword evidence="2" id="KW-0238">DNA-binding</keyword>
<dbReference type="InterPro" id="IPR036388">
    <property type="entry name" value="WH-like_DNA-bd_sf"/>
</dbReference>
<dbReference type="InterPro" id="IPR000835">
    <property type="entry name" value="HTH_MarR-typ"/>
</dbReference>
<organism evidence="2 3">
    <name type="scientific">Aeromicrobium panaciterrae</name>
    <dbReference type="NCBI Taxonomy" id="363861"/>
    <lineage>
        <taxon>Bacteria</taxon>
        <taxon>Bacillati</taxon>
        <taxon>Actinomycetota</taxon>
        <taxon>Actinomycetes</taxon>
        <taxon>Propionibacteriales</taxon>
        <taxon>Nocardioidaceae</taxon>
        <taxon>Aeromicrobium</taxon>
    </lineage>
</organism>
<proteinExistence type="predicted"/>
<protein>
    <submittedName>
        <fullName evidence="2">DNA-binding MarR family transcriptional regulator</fullName>
    </submittedName>
</protein>
<accession>A0ABU1UQ32</accession>
<reference evidence="2 3" key="1">
    <citation type="submission" date="2023-07" db="EMBL/GenBank/DDBJ databases">
        <title>Sorghum-associated microbial communities from plants grown in Nebraska, USA.</title>
        <authorList>
            <person name="Schachtman D."/>
        </authorList>
    </citation>
    <scope>NUCLEOTIDE SEQUENCE [LARGE SCALE GENOMIC DNA]</scope>
    <source>
        <strain evidence="2 3">BE248</strain>
    </source>
</reference>
<dbReference type="PANTHER" id="PTHR33164:SF57">
    <property type="entry name" value="MARR-FAMILY TRANSCRIPTIONAL REGULATOR"/>
    <property type="match status" value="1"/>
</dbReference>
<dbReference type="InterPro" id="IPR036390">
    <property type="entry name" value="WH_DNA-bd_sf"/>
</dbReference>
<feature type="domain" description="HTH marR-type" evidence="1">
    <location>
        <begin position="10"/>
        <end position="145"/>
    </location>
</feature>
<evidence type="ECO:0000313" key="3">
    <source>
        <dbReference type="Proteomes" id="UP001257739"/>
    </source>
</evidence>
<comment type="caution">
    <text evidence="2">The sequence shown here is derived from an EMBL/GenBank/DDBJ whole genome shotgun (WGS) entry which is preliminary data.</text>
</comment>
<evidence type="ECO:0000313" key="2">
    <source>
        <dbReference type="EMBL" id="MDR7087253.1"/>
    </source>
</evidence>
<name>A0ABU1UQ32_9ACTN</name>
<dbReference type="GO" id="GO:0003677">
    <property type="term" value="F:DNA binding"/>
    <property type="evidence" value="ECO:0007669"/>
    <property type="project" value="UniProtKB-KW"/>
</dbReference>
<dbReference type="SUPFAM" id="SSF46785">
    <property type="entry name" value="Winged helix' DNA-binding domain"/>
    <property type="match status" value="1"/>
</dbReference>
<dbReference type="PANTHER" id="PTHR33164">
    <property type="entry name" value="TRANSCRIPTIONAL REGULATOR, MARR FAMILY"/>
    <property type="match status" value="1"/>
</dbReference>
<sequence>MSRLEGRPDHEPLIAVVEHAARRLQDDMVAEGRSRGFPELRLAHNALFSTLSKPEGERSSDLAARARITKQAMGEVIRELVDLGILEMTPDPEDRRAKLVTYTKKGREFARGGFGHILDVEQSLIGLVGQEAFDTAIAVLGRIPEALAHISPAESPA</sequence>
<dbReference type="Pfam" id="PF12802">
    <property type="entry name" value="MarR_2"/>
    <property type="match status" value="1"/>
</dbReference>
<evidence type="ECO:0000259" key="1">
    <source>
        <dbReference type="PROSITE" id="PS50995"/>
    </source>
</evidence>
<dbReference type="RefSeq" id="WP_309970543.1">
    <property type="nucleotide sequence ID" value="NZ_JAVDWH010000001.1"/>
</dbReference>
<dbReference type="Gene3D" id="1.10.10.10">
    <property type="entry name" value="Winged helix-like DNA-binding domain superfamily/Winged helix DNA-binding domain"/>
    <property type="match status" value="1"/>
</dbReference>
<dbReference type="EMBL" id="JAVDWH010000001">
    <property type="protein sequence ID" value="MDR7087253.1"/>
    <property type="molecule type" value="Genomic_DNA"/>
</dbReference>
<dbReference type="InterPro" id="IPR039422">
    <property type="entry name" value="MarR/SlyA-like"/>
</dbReference>
<dbReference type="PROSITE" id="PS50995">
    <property type="entry name" value="HTH_MARR_2"/>
    <property type="match status" value="1"/>
</dbReference>
<gene>
    <name evidence="2" type="ORF">J2X11_002092</name>
</gene>